<name>A0A6A5QBA7_AMPQU</name>
<dbReference type="GO" id="GO:0003700">
    <property type="term" value="F:DNA-binding transcription factor activity"/>
    <property type="evidence" value="ECO:0007669"/>
    <property type="project" value="InterPro"/>
</dbReference>
<protein>
    <recommendedName>
        <fullName evidence="4">C2H2-type domain-containing protein</fullName>
    </recommendedName>
</protein>
<feature type="compositionally biased region" description="Basic and acidic residues" evidence="1">
    <location>
        <begin position="210"/>
        <end position="225"/>
    </location>
</feature>
<sequence length="493" mass="56377">MGESRYRSWGVESYGYVSTYKPENVTFRSNEDIYFDDFDNGLVSMQPMDRFMQDPYPLAQGVLHANFPIQRQRRTQYESPWSAADCFRKISPDRTSGSDHSSYDLHSPQVYHAGPYGSPTGSFSPSALPFQTTELFKDSAYPSHSPLLGGSVSLRQLEYEHHPEPVLETVQEGIHDVASVHEAGCEDKHTVIAKEAHSPTDSTDSGIGRSVRDAESVQPMDKQDFPEDPASDSDYKPISRSSKRRRSSASNSSPNRISKRTESSMSKSSTSGKVIKRSRRASNAAKKDIDIDDERRPFPCPLAAYGCVSTFSSKNEWKRHISTQHVKLGFWRCDLCAPSTDAKDNRTVYYNDFNRKDLFTQHLRRMHAAPKNEPSHSARDFPVNEDNLADHQSRCLLSLRKAPRHSSCLFCDKTFHGATSWEERIEHVGRHLEKDNRRSNDILDTRAWNKDEELERYLLDEGLIVWEHGEWRISDGKRVRRDYDSDDDSDHDE</sequence>
<accession>A0A6A5QBA7</accession>
<organism evidence="2 3">
    <name type="scientific">Ampelomyces quisqualis</name>
    <name type="common">Powdery mildew agent</name>
    <dbReference type="NCBI Taxonomy" id="50730"/>
    <lineage>
        <taxon>Eukaryota</taxon>
        <taxon>Fungi</taxon>
        <taxon>Dikarya</taxon>
        <taxon>Ascomycota</taxon>
        <taxon>Pezizomycotina</taxon>
        <taxon>Dothideomycetes</taxon>
        <taxon>Pleosporomycetidae</taxon>
        <taxon>Pleosporales</taxon>
        <taxon>Pleosporineae</taxon>
        <taxon>Phaeosphaeriaceae</taxon>
        <taxon>Ampelomyces</taxon>
    </lineage>
</organism>
<evidence type="ECO:0000313" key="2">
    <source>
        <dbReference type="EMBL" id="KAF1911567.1"/>
    </source>
</evidence>
<evidence type="ECO:0000313" key="3">
    <source>
        <dbReference type="Proteomes" id="UP000800096"/>
    </source>
</evidence>
<reference evidence="2" key="1">
    <citation type="journal article" date="2020" name="Stud. Mycol.">
        <title>101 Dothideomycetes genomes: a test case for predicting lifestyles and emergence of pathogens.</title>
        <authorList>
            <person name="Haridas S."/>
            <person name="Albert R."/>
            <person name="Binder M."/>
            <person name="Bloem J."/>
            <person name="Labutti K."/>
            <person name="Salamov A."/>
            <person name="Andreopoulos B."/>
            <person name="Baker S."/>
            <person name="Barry K."/>
            <person name="Bills G."/>
            <person name="Bluhm B."/>
            <person name="Cannon C."/>
            <person name="Castanera R."/>
            <person name="Culley D."/>
            <person name="Daum C."/>
            <person name="Ezra D."/>
            <person name="Gonzalez J."/>
            <person name="Henrissat B."/>
            <person name="Kuo A."/>
            <person name="Liang C."/>
            <person name="Lipzen A."/>
            <person name="Lutzoni F."/>
            <person name="Magnuson J."/>
            <person name="Mondo S."/>
            <person name="Nolan M."/>
            <person name="Ohm R."/>
            <person name="Pangilinan J."/>
            <person name="Park H.-J."/>
            <person name="Ramirez L."/>
            <person name="Alfaro M."/>
            <person name="Sun H."/>
            <person name="Tritt A."/>
            <person name="Yoshinaga Y."/>
            <person name="Zwiers L.-H."/>
            <person name="Turgeon B."/>
            <person name="Goodwin S."/>
            <person name="Spatafora J."/>
            <person name="Crous P."/>
            <person name="Grigoriev I."/>
        </authorList>
    </citation>
    <scope>NUCLEOTIDE SEQUENCE</scope>
    <source>
        <strain evidence="2">HMLAC05119</strain>
    </source>
</reference>
<keyword evidence="3" id="KW-1185">Reference proteome</keyword>
<gene>
    <name evidence="2" type="ORF">BDU57DRAFT_560308</name>
</gene>
<dbReference type="InterPro" id="IPR039970">
    <property type="entry name" value="TF_Grauzone"/>
</dbReference>
<evidence type="ECO:0000256" key="1">
    <source>
        <dbReference type="SAM" id="MobiDB-lite"/>
    </source>
</evidence>
<dbReference type="OrthoDB" id="5388486at2759"/>
<dbReference type="PANTHER" id="PTHR23225">
    <property type="entry name" value="ZINC FINGER PROTEIN"/>
    <property type="match status" value="1"/>
</dbReference>
<proteinExistence type="predicted"/>
<evidence type="ECO:0008006" key="4">
    <source>
        <dbReference type="Google" id="ProtNLM"/>
    </source>
</evidence>
<dbReference type="Proteomes" id="UP000800096">
    <property type="component" value="Unassembled WGS sequence"/>
</dbReference>
<dbReference type="AlphaFoldDB" id="A0A6A5QBA7"/>
<dbReference type="Gene3D" id="3.30.160.60">
    <property type="entry name" value="Classic Zinc Finger"/>
    <property type="match status" value="1"/>
</dbReference>
<dbReference type="EMBL" id="ML979143">
    <property type="protein sequence ID" value="KAF1911567.1"/>
    <property type="molecule type" value="Genomic_DNA"/>
</dbReference>
<dbReference type="PANTHER" id="PTHR23225:SF2">
    <property type="entry name" value="AT09679P-RELATED"/>
    <property type="match status" value="1"/>
</dbReference>
<feature type="region of interest" description="Disordered" evidence="1">
    <location>
        <begin position="192"/>
        <end position="290"/>
    </location>
</feature>